<evidence type="ECO:0000313" key="10">
    <source>
        <dbReference type="Proteomes" id="UP000289718"/>
    </source>
</evidence>
<dbReference type="InterPro" id="IPR005844">
    <property type="entry name" value="A-D-PHexomutase_a/b/a-I"/>
</dbReference>
<dbReference type="InterPro" id="IPR029044">
    <property type="entry name" value="Nucleotide-diphossugar_trans"/>
</dbReference>
<dbReference type="InterPro" id="IPR011004">
    <property type="entry name" value="Trimer_LpxA-like_sf"/>
</dbReference>
<dbReference type="Gene3D" id="3.40.120.10">
    <property type="entry name" value="Alpha-D-Glucose-1,6-Bisphosphate, subunit A, domain 3"/>
    <property type="match status" value="3"/>
</dbReference>
<feature type="domain" description="Nucleotidyl transferase" evidence="6">
    <location>
        <begin position="2"/>
        <end position="232"/>
    </location>
</feature>
<keyword evidence="3" id="KW-0963">Cytoplasm</keyword>
<keyword evidence="10" id="KW-1185">Reference proteome</keyword>
<evidence type="ECO:0000256" key="4">
    <source>
        <dbReference type="ARBA" id="ARBA00022540"/>
    </source>
</evidence>
<dbReference type="InterPro" id="IPR056764">
    <property type="entry name" value="LbH_EIF2B3/5"/>
</dbReference>
<dbReference type="AlphaFoldDB" id="A0A4Q1AU69"/>
<evidence type="ECO:0000256" key="3">
    <source>
        <dbReference type="ARBA" id="ARBA00022490"/>
    </source>
</evidence>
<dbReference type="Gene3D" id="3.90.550.10">
    <property type="entry name" value="Spore Coat Polysaccharide Biosynthesis Protein SpsA, Chain A"/>
    <property type="match status" value="1"/>
</dbReference>
<evidence type="ECO:0000259" key="7">
    <source>
        <dbReference type="Pfam" id="PF02878"/>
    </source>
</evidence>
<evidence type="ECO:0000259" key="8">
    <source>
        <dbReference type="Pfam" id="PF25084"/>
    </source>
</evidence>
<protein>
    <submittedName>
        <fullName evidence="9">Mannose-1-phosphate guanyltransferase</fullName>
    </submittedName>
</protein>
<dbReference type="SUPFAM" id="SSF53738">
    <property type="entry name" value="Phosphoglucomutase, first 3 domains"/>
    <property type="match status" value="2"/>
</dbReference>
<dbReference type="InterPro" id="IPR005835">
    <property type="entry name" value="NTP_transferase_dom"/>
</dbReference>
<evidence type="ECO:0000256" key="5">
    <source>
        <dbReference type="ARBA" id="ARBA00022917"/>
    </source>
</evidence>
<sequence length="827" mass="94177">MKAIVLAGGFGTRIQPLTNSIPKPMLPILNRPMMEHIILKLRDELGITEIAVLLYFKPEIIKDYFKDGKDLGVNITYFQPDDDYGTAGAVAFAREFLDETFIIVSGDLVTNFDFKKIKKFHEKKKSKLTITLTSVENPLQFGVVITDEDERIVRFLEKPSWGEVFSDTINTGIYVIEPEILDYIPYKQDFDFAKDLFPSLMAEEIPLWGYSLEGYWRDVGNPKSYRDVYKDIFDEQIKLSFKGEEKNISNAKVFMEENVELPEKVRLKGTVVLGKNVSIAEGVTLKDCVLGDNVKVKKHSEVLDSIIWENTSIGAKVKLNNSVICNDNIIKDEVKAPYGVTIAEDCEINKKVSFEKDIIIWPEKIVEASSVVSTNIIWGNKYKSSIFENGSVIGRTNVELSCQMSTKLAEAFGSTLPVGSSIYISRDYHNTSFMLKRAFLSGILSTGVNVVDPKNVPSNVMRHSLSKNGNIIAGVHLRQSVYDSTQTQIIFYTNEGLLLDSKLSQAIERVFFRENFRRVNHLEIGSVCEDNQLRENYIKQIINSSDIKMFQSSELKVAVDIMNGSTSDIYPVIINELGIENIILNAHQTEKRKAFDIVKFQQNMQDIVRGVNLSCGFLIYPNGHKIQVVDDEGELIYDYKMLLVMLQLLDITSSKQLNILLPAWAPDFVNYKNLNITRAKLTNFKADELREYDLIADTDGHFAFSEFGLNKDAIFTSFKILELIQKANVRLSKIVNNLPKFCFKGENISCPSSKKGKIMRKFLEDAKKKKSSSVDGVKIWIDEDQWILMVPDQYAEYLNIYVQAEDEKTAGKIFYKYQDKIEKWISE</sequence>
<dbReference type="Gene3D" id="2.160.10.10">
    <property type="entry name" value="Hexapeptide repeat proteins"/>
    <property type="match status" value="1"/>
</dbReference>
<dbReference type="EMBL" id="NXIE01000002">
    <property type="protein sequence ID" value="RXK13452.1"/>
    <property type="molecule type" value="Genomic_DNA"/>
</dbReference>
<evidence type="ECO:0000259" key="6">
    <source>
        <dbReference type="Pfam" id="PF00483"/>
    </source>
</evidence>
<dbReference type="SUPFAM" id="SSF55957">
    <property type="entry name" value="Phosphoglucomutase, C-terminal domain"/>
    <property type="match status" value="1"/>
</dbReference>
<name>A0A4Q1AU69_9BACT</name>
<proteinExistence type="inferred from homology"/>
<dbReference type="OrthoDB" id="9788272at2"/>
<dbReference type="GO" id="GO:0016740">
    <property type="term" value="F:transferase activity"/>
    <property type="evidence" value="ECO:0007669"/>
    <property type="project" value="UniProtKB-KW"/>
</dbReference>
<comment type="similarity">
    <text evidence="2">Belongs to the phosphohexose mutase family.</text>
</comment>
<keyword evidence="4" id="KW-0396">Initiation factor</keyword>
<dbReference type="SUPFAM" id="SSF53448">
    <property type="entry name" value="Nucleotide-diphospho-sugar transferases"/>
    <property type="match status" value="1"/>
</dbReference>
<dbReference type="PANTHER" id="PTHR22572">
    <property type="entry name" value="SUGAR-1-PHOSPHATE GUANYL TRANSFERASE"/>
    <property type="match status" value="1"/>
</dbReference>
<dbReference type="Pfam" id="PF00483">
    <property type="entry name" value="NTP_transferase"/>
    <property type="match status" value="1"/>
</dbReference>
<dbReference type="CDD" id="cd04181">
    <property type="entry name" value="NTP_transferase"/>
    <property type="match status" value="1"/>
</dbReference>
<reference evidence="9 10" key="1">
    <citation type="submission" date="2017-09" db="EMBL/GenBank/DDBJ databases">
        <title>Genomics of the genus Arcobacter.</title>
        <authorList>
            <person name="Perez-Cataluna A."/>
            <person name="Figueras M.J."/>
            <person name="Salas-Masso N."/>
        </authorList>
    </citation>
    <scope>NUCLEOTIDE SEQUENCE [LARGE SCALE GENOMIC DNA]</scope>
    <source>
        <strain evidence="9 10">F156-34</strain>
    </source>
</reference>
<dbReference type="InterPro" id="IPR016055">
    <property type="entry name" value="A-D-PHexomutase_a/b/a-I/II/III"/>
</dbReference>
<dbReference type="Pfam" id="PF25084">
    <property type="entry name" value="LbH_EIF2B"/>
    <property type="match status" value="1"/>
</dbReference>
<keyword evidence="5" id="KW-0648">Protein biosynthesis</keyword>
<accession>A0A4Q1AU69</accession>
<organism evidence="9 10">
    <name type="scientific">Halarcobacter mediterraneus</name>
    <dbReference type="NCBI Taxonomy" id="2023153"/>
    <lineage>
        <taxon>Bacteria</taxon>
        <taxon>Pseudomonadati</taxon>
        <taxon>Campylobacterota</taxon>
        <taxon>Epsilonproteobacteria</taxon>
        <taxon>Campylobacterales</taxon>
        <taxon>Arcobacteraceae</taxon>
        <taxon>Halarcobacter</taxon>
    </lineage>
</organism>
<dbReference type="RefSeq" id="WP_129061274.1">
    <property type="nucleotide sequence ID" value="NZ_NXIE01000002.1"/>
</dbReference>
<dbReference type="Gene3D" id="3.30.310.50">
    <property type="entry name" value="Alpha-D-phosphohexomutase, C-terminal domain"/>
    <property type="match status" value="1"/>
</dbReference>
<dbReference type="Proteomes" id="UP000289718">
    <property type="component" value="Unassembled WGS sequence"/>
</dbReference>
<dbReference type="InterPro" id="IPR050486">
    <property type="entry name" value="Mannose-1P_guanyltransferase"/>
</dbReference>
<dbReference type="Pfam" id="PF02878">
    <property type="entry name" value="PGM_PMM_I"/>
    <property type="match status" value="1"/>
</dbReference>
<dbReference type="SUPFAM" id="SSF51161">
    <property type="entry name" value="Trimeric LpxA-like enzymes"/>
    <property type="match status" value="1"/>
</dbReference>
<feature type="domain" description="Alpha-D-phosphohexomutase alpha/beta/alpha" evidence="7">
    <location>
        <begin position="386"/>
        <end position="517"/>
    </location>
</feature>
<evidence type="ECO:0000256" key="2">
    <source>
        <dbReference type="ARBA" id="ARBA00010231"/>
    </source>
</evidence>
<keyword evidence="9" id="KW-0808">Transferase</keyword>
<dbReference type="GO" id="GO:0005975">
    <property type="term" value="P:carbohydrate metabolic process"/>
    <property type="evidence" value="ECO:0007669"/>
    <property type="project" value="InterPro"/>
</dbReference>
<comment type="caution">
    <text evidence="9">The sequence shown here is derived from an EMBL/GenBank/DDBJ whole genome shotgun (WGS) entry which is preliminary data.</text>
</comment>
<feature type="domain" description="EIF2B subunit epsilon/gamma LbH" evidence="8">
    <location>
        <begin position="252"/>
        <end position="353"/>
    </location>
</feature>
<dbReference type="InterPro" id="IPR036900">
    <property type="entry name" value="A-D-PHexomutase_C_sf"/>
</dbReference>
<dbReference type="GO" id="GO:0016868">
    <property type="term" value="F:intramolecular phosphotransferase activity"/>
    <property type="evidence" value="ECO:0007669"/>
    <property type="project" value="InterPro"/>
</dbReference>
<comment type="subcellular location">
    <subcellularLocation>
        <location evidence="1">Cytoplasm</location>
        <location evidence="1">Cytosol</location>
    </subcellularLocation>
</comment>
<gene>
    <name evidence="9" type="ORF">CP965_06525</name>
</gene>
<evidence type="ECO:0000313" key="9">
    <source>
        <dbReference type="EMBL" id="RXK13452.1"/>
    </source>
</evidence>
<evidence type="ECO:0000256" key="1">
    <source>
        <dbReference type="ARBA" id="ARBA00004514"/>
    </source>
</evidence>